<keyword evidence="3" id="KW-1185">Reference proteome</keyword>
<evidence type="ECO:0000313" key="2">
    <source>
        <dbReference type="EMBL" id="MBC3948327.1"/>
    </source>
</evidence>
<name>A0ABR7ATS7_9PSED</name>
<dbReference type="EMBL" id="JACONW010000002">
    <property type="protein sequence ID" value="MBC3948327.1"/>
    <property type="molecule type" value="Genomic_DNA"/>
</dbReference>
<organism evidence="2 3">
    <name type="scientific">Pseudomonas folii</name>
    <dbReference type="NCBI Taxonomy" id="2762593"/>
    <lineage>
        <taxon>Bacteria</taxon>
        <taxon>Pseudomonadati</taxon>
        <taxon>Pseudomonadota</taxon>
        <taxon>Gammaproteobacteria</taxon>
        <taxon>Pseudomonadales</taxon>
        <taxon>Pseudomonadaceae</taxon>
        <taxon>Pseudomonas</taxon>
    </lineage>
</organism>
<feature type="region of interest" description="Disordered" evidence="1">
    <location>
        <begin position="1"/>
        <end position="30"/>
    </location>
</feature>
<proteinExistence type="predicted"/>
<dbReference type="RefSeq" id="WP_187520124.1">
    <property type="nucleotide sequence ID" value="NZ_JACONW010000002.1"/>
</dbReference>
<gene>
    <name evidence="2" type="ORF">H8S59_00880</name>
</gene>
<feature type="compositionally biased region" description="Basic and acidic residues" evidence="1">
    <location>
        <begin position="16"/>
        <end position="28"/>
    </location>
</feature>
<accession>A0ABR7ATS7</accession>
<dbReference type="Proteomes" id="UP000651852">
    <property type="component" value="Unassembled WGS sequence"/>
</dbReference>
<protein>
    <submittedName>
        <fullName evidence="2">Uncharacterized protein</fullName>
    </submittedName>
</protein>
<comment type="caution">
    <text evidence="2">The sequence shown here is derived from an EMBL/GenBank/DDBJ whole genome shotgun (WGS) entry which is preliminary data.</text>
</comment>
<evidence type="ECO:0000256" key="1">
    <source>
        <dbReference type="SAM" id="MobiDB-lite"/>
    </source>
</evidence>
<sequence>MNDLTQTSNTHPAPRFKRDENVAHDKSFHQSAAMHAARMIRFQYTREAKNEFRRECIDHLKASLAGGARA</sequence>
<evidence type="ECO:0000313" key="3">
    <source>
        <dbReference type="Proteomes" id="UP000651852"/>
    </source>
</evidence>
<reference evidence="2 3" key="1">
    <citation type="submission" date="2020-08" db="EMBL/GenBank/DDBJ databases">
        <title>Putative novel bacterial strains isolated from necrotic wheat leaf tissues caused by Xanthomonas translucens.</title>
        <authorList>
            <person name="Tambong J.T."/>
        </authorList>
    </citation>
    <scope>NUCLEOTIDE SEQUENCE [LARGE SCALE GENOMIC DNA]</scope>
    <source>
        <strain evidence="2 3">DOAB 1069</strain>
    </source>
</reference>
<feature type="compositionally biased region" description="Polar residues" evidence="1">
    <location>
        <begin position="1"/>
        <end position="11"/>
    </location>
</feature>